<dbReference type="Pfam" id="PF04443">
    <property type="entry name" value="LuxE"/>
    <property type="match status" value="1"/>
</dbReference>
<dbReference type="Pfam" id="PF05893">
    <property type="entry name" value="LuxC"/>
    <property type="match status" value="1"/>
</dbReference>
<keyword evidence="1" id="KW-0521">NADP</keyword>
<keyword evidence="4" id="KW-1185">Reference proteome</keyword>
<name>A0ABS0YD65_9BACT</name>
<proteinExistence type="predicted"/>
<dbReference type="Gene3D" id="3.40.50.12780">
    <property type="entry name" value="N-terminal domain of ligase-like"/>
    <property type="match status" value="1"/>
</dbReference>
<comment type="caution">
    <text evidence="3">The sequence shown here is derived from an EMBL/GenBank/DDBJ whole genome shotgun (WGS) entry which is preliminary data.</text>
</comment>
<dbReference type="EMBL" id="JAEMHL010000003">
    <property type="protein sequence ID" value="MBJ6749867.1"/>
    <property type="molecule type" value="Genomic_DNA"/>
</dbReference>
<feature type="domain" description="Acyl-protein synthetase LuxE" evidence="2">
    <location>
        <begin position="21"/>
        <end position="354"/>
    </location>
</feature>
<dbReference type="Proteomes" id="UP000614714">
    <property type="component" value="Unassembled WGS sequence"/>
</dbReference>
<evidence type="ECO:0000313" key="4">
    <source>
        <dbReference type="Proteomes" id="UP000614714"/>
    </source>
</evidence>
<dbReference type="InterPro" id="IPR008670">
    <property type="entry name" value="CoA_reduct_LuxC"/>
</dbReference>
<dbReference type="InterPro" id="IPR042099">
    <property type="entry name" value="ANL_N_sf"/>
</dbReference>
<reference evidence="3 4" key="1">
    <citation type="submission" date="2020-12" db="EMBL/GenBank/DDBJ databases">
        <title>Geomonas sp. Red421, isolated from paddy soil.</title>
        <authorList>
            <person name="Xu Z."/>
            <person name="Zhang Z."/>
            <person name="Masuda Y."/>
            <person name="Itoh H."/>
            <person name="Senoo K."/>
        </authorList>
    </citation>
    <scope>NUCLEOTIDE SEQUENCE [LARGE SCALE GENOMIC DNA]</scope>
    <source>
        <strain evidence="3 4">Red421</strain>
    </source>
</reference>
<protein>
    <recommendedName>
        <fullName evidence="2">Acyl-protein synthetase LuxE domain-containing protein</fullName>
    </recommendedName>
</protein>
<evidence type="ECO:0000256" key="1">
    <source>
        <dbReference type="ARBA" id="ARBA00022857"/>
    </source>
</evidence>
<gene>
    <name evidence="3" type="ORF">JFN91_06545</name>
</gene>
<sequence>MTDILETLFRKPQYSIKRHEKDALLLQELATLHDRHRGACEAYRAMSDALPETKPSALSDLPFFPVRLFKELDLRSVSDDLVTKILTSSGTTSQQVARIAVDRETSMLQTKALAAIVTSFIGPKRLPMIIVDCQATIQKRSELSARGAGLVGLSNFGRNHFYALDDEMRLDLSGLQGFCRCHGDGPVLIFGFTFMIWQYLIGALADQGASIALERAILIHGGGWKKLQEQSVGNDVFKQAVRERCGIRRVHNFYGMVEQVGSVYMECEHGFFHAPNFADVLMRDPVDWRPLPPGHRGVIETVSVLPRSYPGQVLLTEDVGTVHGVDDCPCGRFGTRFSVEGRLPKVELRGCSDTHAYDAVSGASSGGGTELFPTLHECSAADLLRDDAFFTGPMRPAFSAEAVAFLDSLSRTIFSLRQEDDPPHFAALAFWLRRSNISRHVEQFCQTVGACEIAVPRGTAFHVAPSNVETIFLYSWALSLLAGNRNVVRIPQEVSPRMFTLLQAMRDLAQDARWSGIAETNRFLSYPRDDSCNRYFSERADLRIIWGGDATALHFRALPGKAAVKDVVFCDKVSFCVVQAERYLRLSDEEVNEAARLFHNDAYQFDQKACSSPQIVYFAGNREACHDASSRFWRALREKAPPGGTGNDTSAMDKLVFGYQTAVRARGAHWPRGIPDAGPVVMRVEKGAISDLPATCGGGFFFECFVTDLEELASLVQRNAQTLTYLGLTTEEIRAVGSVLCATGIERVVPVGKALDFAPVWDGYVLFSELTKRVSIT</sequence>
<organism evidence="3 4">
    <name type="scientific">Geomonas anaerohicana</name>
    <dbReference type="NCBI Taxonomy" id="2798583"/>
    <lineage>
        <taxon>Bacteria</taxon>
        <taxon>Pseudomonadati</taxon>
        <taxon>Thermodesulfobacteriota</taxon>
        <taxon>Desulfuromonadia</taxon>
        <taxon>Geobacterales</taxon>
        <taxon>Geobacteraceae</taxon>
        <taxon>Geomonas</taxon>
    </lineage>
</organism>
<evidence type="ECO:0000259" key="2">
    <source>
        <dbReference type="Pfam" id="PF04443"/>
    </source>
</evidence>
<accession>A0ABS0YD65</accession>
<evidence type="ECO:0000313" key="3">
    <source>
        <dbReference type="EMBL" id="MBJ6749867.1"/>
    </source>
</evidence>
<dbReference type="InterPro" id="IPR007534">
    <property type="entry name" value="LuxE"/>
</dbReference>
<dbReference type="RefSeq" id="WP_199388412.1">
    <property type="nucleotide sequence ID" value="NZ_JAEMHL010000003.1"/>
</dbReference>